<feature type="domain" description="Zn(2)-C6 fungal-type" evidence="8">
    <location>
        <begin position="24"/>
        <end position="54"/>
    </location>
</feature>
<sequence length="704" mass="78854">MASTHNRHAGTMQVETSNHIFGQACIHCNLKKIKCRLLTEQGPCQSCSSLRIECIPRTRKRRRAAPARTSSATLHHVERPPSGIQNTLSNHGYGDPTSAQMPLPFWPRPHSLVIPDIVVPEVLPGRGQVDGLQDADHAVHHIPDERSHSLPLQSQPPGGSDITTDSPREIITVNRQRTESPTYIGRTYYIGGDTTIDERSARSYTPSRTGGLSDMEEKILELCGSFKLPPKSTRQILMETFMQYCYPWMPTLSQSELHQGSDKFQSLLLMQSMFVAASRISPGPGVESYGSSEQFYQRAKALFWAGHENNPLTVIKAITMLHWYNPDGPAYVSYDASEFWLKTGVGLAYQIGLHKEPPQGPHRAIRRRIWWSLAVRDSLISVSHGRPRAINMDDCETSPPCLDDFPESRAQGELFIPYVEICCLLGNLVECCSRRRMCSTQRLHVETVLFRWTRTLPSNLRLSPKQPHTQTYDLLAHNFNARQLHVPYLICLIILARPTAASGEVSPVPVLAASFVAGIYEYFLARDQVKFLSPVFTNFCLVASIVLLSVRPFPDLWEAIQPDLEVMQKCLNELSKRWRSAIGASKALQKAIDIRKSHLPGEGSSLTKPTSAQLALLEGFSVDLCRIWPIYEPQIALQRSDNAAQRNIDIQGNPGEEFTSISDQTTAAMADVGFATEAEQDLMNLDFGGIGEWFMNDWDMTGFR</sequence>
<proteinExistence type="predicted"/>
<evidence type="ECO:0000256" key="7">
    <source>
        <dbReference type="SAM" id="MobiDB-lite"/>
    </source>
</evidence>
<dbReference type="GO" id="GO:0006351">
    <property type="term" value="P:DNA-templated transcription"/>
    <property type="evidence" value="ECO:0007669"/>
    <property type="project" value="InterPro"/>
</dbReference>
<dbReference type="InterPro" id="IPR001138">
    <property type="entry name" value="Zn2Cys6_DnaBD"/>
</dbReference>
<dbReference type="RefSeq" id="XP_018125447.2">
    <property type="nucleotide sequence ID" value="XM_018279677.2"/>
</dbReference>
<dbReference type="EMBL" id="KV460282">
    <property type="protein sequence ID" value="OBT91714.2"/>
    <property type="molecule type" value="Genomic_DNA"/>
</dbReference>
<dbReference type="Pfam" id="PF00172">
    <property type="entry name" value="Zn_clus"/>
    <property type="match status" value="1"/>
</dbReference>
<feature type="compositionally biased region" description="Polar residues" evidence="7">
    <location>
        <begin position="150"/>
        <end position="165"/>
    </location>
</feature>
<keyword evidence="4" id="KW-0238">DNA-binding</keyword>
<evidence type="ECO:0000256" key="1">
    <source>
        <dbReference type="ARBA" id="ARBA00022723"/>
    </source>
</evidence>
<keyword evidence="2" id="KW-0862">Zinc</keyword>
<evidence type="ECO:0000256" key="3">
    <source>
        <dbReference type="ARBA" id="ARBA00023015"/>
    </source>
</evidence>
<dbReference type="STRING" id="342668.A0A1B8G7B3"/>
<keyword evidence="5" id="KW-0804">Transcription</keyword>
<dbReference type="PANTHER" id="PTHR47171">
    <property type="entry name" value="FARA-RELATED"/>
    <property type="match status" value="1"/>
</dbReference>
<dbReference type="Pfam" id="PF04082">
    <property type="entry name" value="Fungal_trans"/>
    <property type="match status" value="1"/>
</dbReference>
<accession>A0A1B8G7B3</accession>
<dbReference type="CDD" id="cd12148">
    <property type="entry name" value="fungal_TF_MHR"/>
    <property type="match status" value="1"/>
</dbReference>
<keyword evidence="3" id="KW-0805">Transcription regulation</keyword>
<reference evidence="9 10" key="1">
    <citation type="submission" date="2016-03" db="EMBL/GenBank/DDBJ databases">
        <title>Comparative genomics of Pseudogymnoascus destructans, the fungus causing white-nose syndrome of bats.</title>
        <authorList>
            <person name="Palmer J.M."/>
            <person name="Drees K.P."/>
            <person name="Foster J.T."/>
            <person name="Lindner D.L."/>
        </authorList>
    </citation>
    <scope>NUCLEOTIDE SEQUENCE [LARGE SCALE GENOMIC DNA]</scope>
    <source>
        <strain evidence="9 10">UAMH 10579</strain>
    </source>
</reference>
<dbReference type="GeneID" id="28843660"/>
<dbReference type="CDD" id="cd00067">
    <property type="entry name" value="GAL4"/>
    <property type="match status" value="1"/>
</dbReference>
<evidence type="ECO:0000313" key="10">
    <source>
        <dbReference type="Proteomes" id="UP000091956"/>
    </source>
</evidence>
<keyword evidence="1" id="KW-0479">Metal-binding</keyword>
<evidence type="ECO:0000256" key="2">
    <source>
        <dbReference type="ARBA" id="ARBA00022833"/>
    </source>
</evidence>
<evidence type="ECO:0000256" key="5">
    <source>
        <dbReference type="ARBA" id="ARBA00023163"/>
    </source>
</evidence>
<dbReference type="SMART" id="SM00906">
    <property type="entry name" value="Fungal_trans"/>
    <property type="match status" value="1"/>
</dbReference>
<name>A0A1B8G7B3_9PEZI</name>
<evidence type="ECO:0000313" key="9">
    <source>
        <dbReference type="EMBL" id="OBT91714.2"/>
    </source>
</evidence>
<gene>
    <name evidence="9" type="ORF">VE01_10274</name>
</gene>
<dbReference type="Proteomes" id="UP000091956">
    <property type="component" value="Unassembled WGS sequence"/>
</dbReference>
<evidence type="ECO:0000259" key="8">
    <source>
        <dbReference type="PROSITE" id="PS50048"/>
    </source>
</evidence>
<dbReference type="InterPro" id="IPR007219">
    <property type="entry name" value="XnlR_reg_dom"/>
</dbReference>
<protein>
    <recommendedName>
        <fullName evidence="8">Zn(2)-C6 fungal-type domain-containing protein</fullName>
    </recommendedName>
</protein>
<organism evidence="9 10">
    <name type="scientific">Pseudogymnoascus verrucosus</name>
    <dbReference type="NCBI Taxonomy" id="342668"/>
    <lineage>
        <taxon>Eukaryota</taxon>
        <taxon>Fungi</taxon>
        <taxon>Dikarya</taxon>
        <taxon>Ascomycota</taxon>
        <taxon>Pezizomycotina</taxon>
        <taxon>Leotiomycetes</taxon>
        <taxon>Thelebolales</taxon>
        <taxon>Thelebolaceae</taxon>
        <taxon>Pseudogymnoascus</taxon>
    </lineage>
</organism>
<keyword evidence="6" id="KW-0539">Nucleus</keyword>
<feature type="region of interest" description="Disordered" evidence="7">
    <location>
        <begin position="146"/>
        <end position="166"/>
    </location>
</feature>
<dbReference type="PROSITE" id="PS50048">
    <property type="entry name" value="ZN2_CY6_FUNGAL_2"/>
    <property type="match status" value="1"/>
</dbReference>
<dbReference type="InterPro" id="IPR052073">
    <property type="entry name" value="Amide_Lactam_Regulators"/>
</dbReference>
<dbReference type="GO" id="GO:0000981">
    <property type="term" value="F:DNA-binding transcription factor activity, RNA polymerase II-specific"/>
    <property type="evidence" value="ECO:0007669"/>
    <property type="project" value="InterPro"/>
</dbReference>
<dbReference type="Gene3D" id="4.10.240.10">
    <property type="entry name" value="Zn(2)-C6 fungal-type DNA-binding domain"/>
    <property type="match status" value="1"/>
</dbReference>
<evidence type="ECO:0000256" key="6">
    <source>
        <dbReference type="ARBA" id="ARBA00023242"/>
    </source>
</evidence>
<dbReference type="PANTHER" id="PTHR47171:SF2">
    <property type="entry name" value="TRANSCRIPTION FACTOR, PUTATIVE-RELATED"/>
    <property type="match status" value="1"/>
</dbReference>
<keyword evidence="10" id="KW-1185">Reference proteome</keyword>
<dbReference type="GO" id="GO:0008270">
    <property type="term" value="F:zinc ion binding"/>
    <property type="evidence" value="ECO:0007669"/>
    <property type="project" value="InterPro"/>
</dbReference>
<feature type="region of interest" description="Disordered" evidence="7">
    <location>
        <begin position="61"/>
        <end position="82"/>
    </location>
</feature>
<evidence type="ECO:0000256" key="4">
    <source>
        <dbReference type="ARBA" id="ARBA00023125"/>
    </source>
</evidence>
<dbReference type="SUPFAM" id="SSF57701">
    <property type="entry name" value="Zn2/Cys6 DNA-binding domain"/>
    <property type="match status" value="1"/>
</dbReference>
<reference evidence="10" key="2">
    <citation type="journal article" date="2018" name="Nat. Commun.">
        <title>Extreme sensitivity to ultraviolet light in the fungal pathogen causing white-nose syndrome of bats.</title>
        <authorList>
            <person name="Palmer J.M."/>
            <person name="Drees K.P."/>
            <person name="Foster J.T."/>
            <person name="Lindner D.L."/>
        </authorList>
    </citation>
    <scope>NUCLEOTIDE SEQUENCE [LARGE SCALE GENOMIC DNA]</scope>
    <source>
        <strain evidence="10">UAMH 10579</strain>
    </source>
</reference>
<dbReference type="InterPro" id="IPR036864">
    <property type="entry name" value="Zn2-C6_fun-type_DNA-bd_sf"/>
</dbReference>
<dbReference type="AlphaFoldDB" id="A0A1B8G7B3"/>
<dbReference type="GO" id="GO:0003677">
    <property type="term" value="F:DNA binding"/>
    <property type="evidence" value="ECO:0007669"/>
    <property type="project" value="UniProtKB-KW"/>
</dbReference>